<feature type="region of interest" description="Disordered" evidence="1">
    <location>
        <begin position="703"/>
        <end position="725"/>
    </location>
</feature>
<feature type="compositionally biased region" description="Low complexity" evidence="1">
    <location>
        <begin position="715"/>
        <end position="725"/>
    </location>
</feature>
<dbReference type="EMBL" id="CAAALY010005847">
    <property type="protein sequence ID" value="VEL09247.1"/>
    <property type="molecule type" value="Genomic_DNA"/>
</dbReference>
<evidence type="ECO:0000313" key="2">
    <source>
        <dbReference type="EMBL" id="VEL09247.1"/>
    </source>
</evidence>
<name>A0A448WDT3_9PLAT</name>
<protein>
    <submittedName>
        <fullName evidence="2">Uncharacterized protein</fullName>
    </submittedName>
</protein>
<feature type="compositionally biased region" description="Acidic residues" evidence="1">
    <location>
        <begin position="1346"/>
        <end position="1364"/>
    </location>
</feature>
<feature type="region of interest" description="Disordered" evidence="1">
    <location>
        <begin position="28"/>
        <end position="162"/>
    </location>
</feature>
<feature type="region of interest" description="Disordered" evidence="1">
    <location>
        <begin position="1020"/>
        <end position="1053"/>
    </location>
</feature>
<feature type="compositionally biased region" description="Basic and acidic residues" evidence="1">
    <location>
        <begin position="385"/>
        <end position="405"/>
    </location>
</feature>
<organism evidence="2 3">
    <name type="scientific">Protopolystoma xenopodis</name>
    <dbReference type="NCBI Taxonomy" id="117903"/>
    <lineage>
        <taxon>Eukaryota</taxon>
        <taxon>Metazoa</taxon>
        <taxon>Spiralia</taxon>
        <taxon>Lophotrochozoa</taxon>
        <taxon>Platyhelminthes</taxon>
        <taxon>Monogenea</taxon>
        <taxon>Polyopisthocotylea</taxon>
        <taxon>Polystomatidea</taxon>
        <taxon>Polystomatidae</taxon>
        <taxon>Protopolystoma</taxon>
    </lineage>
</organism>
<feature type="region of interest" description="Disordered" evidence="1">
    <location>
        <begin position="961"/>
        <end position="1006"/>
    </location>
</feature>
<sequence>MNSLAAGSITQLAGLGLSSQDLLVDIENAEHVPSRDRPGAGMASSAGASMDADDNDADAEADTEAEPDPDQYVDPADLGDYGKPQELDYPVSPGPTESVAHCPTENQIADHNSRVPQIGRQGNAESTTLKPDVKETRPSPLKSLTDPSVVEPQQMQAREEQDESRNCAQVGEAFAGHLNPLIGAQQTSLRETSPMALGSSADRLEPVPITSLICAIQPGGAASASNNSMTTQEPKPNAVDGLYDKHSPLDNSTPVFLHPDSNSPELQSASNAALRFQGQSRLSGPGPNDIQSAFSAAITTTAITNAATLITTTTSPESSFNPLVLSHVSHDPQVLPAYLPEDAIRGHSDYLQQAHHSHQRLKSQQSHLRCQRACSPGPISGDTDACTRHETRRSDRDDGEVNRQNEEALVHSRRRRILTTSVIKGVETAVHLGSWRRGMRHMLGDSLGFQRAVLAARGALNQHKVISSSLQLHQTAELGLALGSEMGCLKPTPMPRQTRHPIISRPPTSTGPISSSAVAIPTTASIPISMAPKATMNDYESSCHNRYSFQASSSDASAPGDLATTENGNNHAASKQLASCCASQHIPPRISDAGNYSGIVPDIESSQPSVPTSVSQVSPPIRRNAAGLVSLSGKRITNSETLLGASSTCGNVAPTSHRASRVSLHLRNSFGLFSPPNTAHGISRGLINTKAFRKSGNFSSTAGSIATTIPPTPGSSNLNNNNNISGSRSQRAVWFRPPANMSTASAVLPSSSGMPAVSVGLLRHTQINNNNGSSDSGHINHFPRARLSGARSCHFAWMSSGPASDMSASMDGDDDNFEDDVDDGYAIVLSGDAEELGEKDKRWKERRERRRLSAQVRADTLEAVTDTPDEAHAIRHPEASQDFRNSAENYRPLNNNFLTSSCTDSLNTRWHPSLLMAVGGSGHFSRWRRRVDRSLGYFHTPEQQQGSFRLQQKLHEAVTRRLQEPAPSGRVSTPESCSAIAPNPPSNQSSSSLGSSTKTSLFTDHRNIHLRQRWARSFRTRLPGSPPNESGPSSIGHSNNNSNDSSRSNSNSSICDGDAEAIYNVATVGNKRDGINTYSVLDDMQDCPLSRQFPEARITQTPDEASAQTDSSCLFSVAGSTRLVPRPPRNPAPSVSFALDARRRRYRPSATTEASSTQNTSATIFHALITDLDDKPPMAPLVQSPRPNYGIASYEDDGFGDFEGDEEEEVDIDTGNKTKRATLNSYVSSRSTNGGRFGPHSASDMAAQFLSTRPRLPASTQDSTPNQSQVVYTSQKELDCSSQILYTRPELSHPSPELLVQKSIPIIFPSVRQRPFRLVTSGNVTPTGCCPRVPVRSAPFAKSEETTEEEKGDDGDNVEAEDEREGSASISRDSNRIPDRLLTVRSEANQRIHSPIAGQSQGSVSVPVVLSTDFQHLEKAVLSAS</sequence>
<feature type="region of interest" description="Disordered" evidence="1">
    <location>
        <begin position="372"/>
        <end position="405"/>
    </location>
</feature>
<feature type="region of interest" description="Disordered" evidence="1">
    <location>
        <begin position="1122"/>
        <end position="1159"/>
    </location>
</feature>
<dbReference type="Proteomes" id="UP000784294">
    <property type="component" value="Unassembled WGS sequence"/>
</dbReference>
<feature type="compositionally biased region" description="Low complexity" evidence="1">
    <location>
        <begin position="39"/>
        <end position="50"/>
    </location>
</feature>
<gene>
    <name evidence="2" type="ORF">PXEA_LOCUS2687</name>
</gene>
<proteinExistence type="predicted"/>
<evidence type="ECO:0000313" key="3">
    <source>
        <dbReference type="Proteomes" id="UP000784294"/>
    </source>
</evidence>
<comment type="caution">
    <text evidence="2">The sequence shown here is derived from an EMBL/GenBank/DDBJ whole genome shotgun (WGS) entry which is preliminary data.</text>
</comment>
<feature type="compositionally biased region" description="Low complexity" evidence="1">
    <location>
        <begin position="978"/>
        <end position="1001"/>
    </location>
</feature>
<evidence type="ECO:0000256" key="1">
    <source>
        <dbReference type="SAM" id="MobiDB-lite"/>
    </source>
</evidence>
<feature type="region of interest" description="Disordered" evidence="1">
    <location>
        <begin position="550"/>
        <end position="570"/>
    </location>
</feature>
<keyword evidence="3" id="KW-1185">Reference proteome</keyword>
<feature type="compositionally biased region" description="Low complexity" evidence="1">
    <location>
        <begin position="1027"/>
        <end position="1053"/>
    </location>
</feature>
<feature type="compositionally biased region" description="Acidic residues" evidence="1">
    <location>
        <begin position="51"/>
        <end position="71"/>
    </location>
</feature>
<feature type="compositionally biased region" description="Basic and acidic residues" evidence="1">
    <location>
        <begin position="28"/>
        <end position="38"/>
    </location>
</feature>
<feature type="compositionally biased region" description="Polar residues" evidence="1">
    <location>
        <begin position="1149"/>
        <end position="1159"/>
    </location>
</feature>
<accession>A0A448WDT3</accession>
<feature type="region of interest" description="Disordered" evidence="1">
    <location>
        <begin position="1335"/>
        <end position="1381"/>
    </location>
</feature>
<reference evidence="2" key="1">
    <citation type="submission" date="2018-11" db="EMBL/GenBank/DDBJ databases">
        <authorList>
            <consortium name="Pathogen Informatics"/>
        </authorList>
    </citation>
    <scope>NUCLEOTIDE SEQUENCE</scope>
</reference>